<evidence type="ECO:0008006" key="3">
    <source>
        <dbReference type="Google" id="ProtNLM"/>
    </source>
</evidence>
<proteinExistence type="predicted"/>
<accession>A0A849SPZ1</accession>
<reference evidence="1 2" key="1">
    <citation type="submission" date="2020-04" db="EMBL/GenBank/DDBJ databases">
        <title>Metagenomic profiling of ammonia- and methane-oxidizing microorganisms in a Dutch drinking water treatment plant.</title>
        <authorList>
            <person name="Poghosyan L."/>
            <person name="Leucker S."/>
        </authorList>
    </citation>
    <scope>NUCLEOTIDE SEQUENCE [LARGE SCALE GENOMIC DNA]</scope>
    <source>
        <strain evidence="1">S-RSF-IL-03</strain>
    </source>
</reference>
<sequence length="123" mass="13309">MSEGEIEGVAEGGPSLAVLHDLDLLVQEYAAPAGRRRLKRLGLPIDGVERLTGMRAQLAAAIEPRWLMPYERARARYGRGMAAVRGHTCTGCYVRLPATARSRAAADLDPPLCPGCGRVLLWT</sequence>
<dbReference type="Proteomes" id="UP000580839">
    <property type="component" value="Unassembled WGS sequence"/>
</dbReference>
<name>A0A849SPZ1_UNCEI</name>
<evidence type="ECO:0000313" key="1">
    <source>
        <dbReference type="EMBL" id="NOT34025.1"/>
    </source>
</evidence>
<protein>
    <recommendedName>
        <fullName evidence="3">C4-type zinc ribbon domain-containing protein</fullName>
    </recommendedName>
</protein>
<organism evidence="1 2">
    <name type="scientific">Eiseniibacteriota bacterium</name>
    <dbReference type="NCBI Taxonomy" id="2212470"/>
    <lineage>
        <taxon>Bacteria</taxon>
        <taxon>Candidatus Eiseniibacteriota</taxon>
    </lineage>
</organism>
<dbReference type="AlphaFoldDB" id="A0A849SPZ1"/>
<evidence type="ECO:0000313" key="2">
    <source>
        <dbReference type="Proteomes" id="UP000580839"/>
    </source>
</evidence>
<gene>
    <name evidence="1" type="ORF">HOP12_07635</name>
</gene>
<dbReference type="Gene3D" id="1.10.287.1490">
    <property type="match status" value="1"/>
</dbReference>
<comment type="caution">
    <text evidence="1">The sequence shown here is derived from an EMBL/GenBank/DDBJ whole genome shotgun (WGS) entry which is preliminary data.</text>
</comment>
<dbReference type="EMBL" id="JABFRW010000088">
    <property type="protein sequence ID" value="NOT34025.1"/>
    <property type="molecule type" value="Genomic_DNA"/>
</dbReference>